<evidence type="ECO:0000313" key="4">
    <source>
        <dbReference type="Proteomes" id="UP000321830"/>
    </source>
</evidence>
<evidence type="ECO:0000313" key="3">
    <source>
        <dbReference type="EMBL" id="GEL92782.1"/>
    </source>
</evidence>
<evidence type="ECO:0000256" key="1">
    <source>
        <dbReference type="ARBA" id="ARBA00022679"/>
    </source>
</evidence>
<evidence type="ECO:0000259" key="2">
    <source>
        <dbReference type="Pfam" id="PF00534"/>
    </source>
</evidence>
<dbReference type="RefSeq" id="WP_010752254.1">
    <property type="nucleotide sequence ID" value="NZ_BJWF01000033.1"/>
</dbReference>
<organism evidence="3 4">
    <name type="scientific">Enterococcus villorum</name>
    <dbReference type="NCBI Taxonomy" id="112904"/>
    <lineage>
        <taxon>Bacteria</taxon>
        <taxon>Bacillati</taxon>
        <taxon>Bacillota</taxon>
        <taxon>Bacilli</taxon>
        <taxon>Lactobacillales</taxon>
        <taxon>Enterococcaceae</taxon>
        <taxon>Enterococcus</taxon>
    </lineage>
</organism>
<dbReference type="PANTHER" id="PTHR46401:SF2">
    <property type="entry name" value="GLYCOSYLTRANSFERASE WBBK-RELATED"/>
    <property type="match status" value="1"/>
</dbReference>
<feature type="domain" description="Glycosyl transferase family 1" evidence="2">
    <location>
        <begin position="191"/>
        <end position="354"/>
    </location>
</feature>
<dbReference type="Gene3D" id="3.40.50.2000">
    <property type="entry name" value="Glycogen Phosphorylase B"/>
    <property type="match status" value="2"/>
</dbReference>
<sequence length="382" mass="45870">MKKVMMYSSVHIWKDARIFFKEAQSLSKEYQVDFYAIGSPEEADEYQTENLKIHLLKKRNRRKRYKNWIFLWKEIKNSEAEIYHFHDPELLLLLPFLRKKRKNRIFIYDMHENFPKALVSKNWLPKRMKRILITIVRPLERRLIKKNKGLIFAEKSYKEDYQSIFSSMPTCDIYNYPLYQPNLPNNQMGKEVIRFVYVGRIAVVRGIWEMLHAVNKVSKTSPQKIKFRLIGQCEEELLEEIISYIHKHHLEDVVEYSSFIEYDKIWEIYQESDIGFCLLHPIPNYMGSIATKMFEYMASGMPMIISDFPLWKNILQESQNGIAVDPFNEEQIVQAMNQLIENPELRRKFGENGQLQYKTKFNWGNEERKLATFYNQLIEMDV</sequence>
<comment type="caution">
    <text evidence="3">The sequence shown here is derived from an EMBL/GenBank/DDBJ whole genome shotgun (WGS) entry which is preliminary data.</text>
</comment>
<dbReference type="Pfam" id="PF00534">
    <property type="entry name" value="Glycos_transf_1"/>
    <property type="match status" value="1"/>
</dbReference>
<dbReference type="GO" id="GO:0016757">
    <property type="term" value="F:glycosyltransferase activity"/>
    <property type="evidence" value="ECO:0007669"/>
    <property type="project" value="InterPro"/>
</dbReference>
<dbReference type="Proteomes" id="UP000321830">
    <property type="component" value="Unassembled WGS sequence"/>
</dbReference>
<dbReference type="InterPro" id="IPR001296">
    <property type="entry name" value="Glyco_trans_1"/>
</dbReference>
<proteinExistence type="predicted"/>
<keyword evidence="1 3" id="KW-0808">Transferase</keyword>
<dbReference type="EMBL" id="BJWF01000033">
    <property type="protein sequence ID" value="GEL92782.1"/>
    <property type="molecule type" value="Genomic_DNA"/>
</dbReference>
<gene>
    <name evidence="3" type="ORF">EVI01_21190</name>
</gene>
<dbReference type="PANTHER" id="PTHR46401">
    <property type="entry name" value="GLYCOSYLTRANSFERASE WBBK-RELATED"/>
    <property type="match status" value="1"/>
</dbReference>
<accession>A0A511J462</accession>
<dbReference type="AlphaFoldDB" id="A0A511J462"/>
<protein>
    <submittedName>
        <fullName evidence="3">Glycosyl transferase</fullName>
    </submittedName>
</protein>
<dbReference type="GO" id="GO:0009103">
    <property type="term" value="P:lipopolysaccharide biosynthetic process"/>
    <property type="evidence" value="ECO:0007669"/>
    <property type="project" value="TreeGrafter"/>
</dbReference>
<dbReference type="SUPFAM" id="SSF53756">
    <property type="entry name" value="UDP-Glycosyltransferase/glycogen phosphorylase"/>
    <property type="match status" value="1"/>
</dbReference>
<reference evidence="3 4" key="1">
    <citation type="submission" date="2019-07" db="EMBL/GenBank/DDBJ databases">
        <title>Whole genome shotgun sequence of Enterococcus villorum NBRC 100699.</title>
        <authorList>
            <person name="Hosoyama A."/>
            <person name="Uohara A."/>
            <person name="Ohji S."/>
            <person name="Ichikawa N."/>
        </authorList>
    </citation>
    <scope>NUCLEOTIDE SEQUENCE [LARGE SCALE GENOMIC DNA]</scope>
    <source>
        <strain evidence="3 4">NBRC 100699</strain>
    </source>
</reference>
<name>A0A511J462_9ENTE</name>